<comment type="caution">
    <text evidence="1">The sequence shown here is derived from an EMBL/GenBank/DDBJ whole genome shotgun (WGS) entry which is preliminary data.</text>
</comment>
<evidence type="ECO:0000313" key="2">
    <source>
        <dbReference type="Proteomes" id="UP000272888"/>
    </source>
</evidence>
<sequence length="269" mass="30918">MIRLPNFPLPEPTQSRLVGYQHEIDSLPDYATRVERAKARFSSLNKKGDPTFDSVKATLSSMCAGVQRCAYCEDSLADEVEHIRPKSLYPDLVFVWMNYLYACGPCNGPKSNRFAVFAQDTGVFTDVERRRGAPVLPPVAGQPVLLDPRVDDPTAFMSLDLQDTFWFIPSAKLGTVEKRRATYTIDLLGLNRREALPRERRAAYRDYRAHLVQYIHERQQGQPPDHLSRLEQGIRTRQHPTVWREMKRQHQLIPDLKRLFEAAPEALGW</sequence>
<accession>A0A3A8PCH6</accession>
<dbReference type="Proteomes" id="UP000272888">
    <property type="component" value="Unassembled WGS sequence"/>
</dbReference>
<dbReference type="RefSeq" id="WP_120646553.1">
    <property type="nucleotide sequence ID" value="NZ_RAWB01000393.1"/>
</dbReference>
<dbReference type="AlphaFoldDB" id="A0A3A8PCH6"/>
<evidence type="ECO:0000313" key="1">
    <source>
        <dbReference type="EMBL" id="RKH51255.1"/>
    </source>
</evidence>
<protein>
    <recommendedName>
        <fullName evidence="3">TIGR02646 family protein</fullName>
    </recommendedName>
</protein>
<dbReference type="CDD" id="cd00085">
    <property type="entry name" value="HNHc"/>
    <property type="match status" value="1"/>
</dbReference>
<proteinExistence type="predicted"/>
<keyword evidence="2" id="KW-1185">Reference proteome</keyword>
<evidence type="ECO:0008006" key="3">
    <source>
        <dbReference type="Google" id="ProtNLM"/>
    </source>
</evidence>
<reference evidence="2" key="1">
    <citation type="submission" date="2018-09" db="EMBL/GenBank/DDBJ databases">
        <authorList>
            <person name="Livingstone P.G."/>
            <person name="Whitworth D.E."/>
        </authorList>
    </citation>
    <scope>NUCLEOTIDE SEQUENCE [LARGE SCALE GENOMIC DNA]</scope>
    <source>
        <strain evidence="2">CA051B</strain>
    </source>
</reference>
<dbReference type="InterPro" id="IPR003615">
    <property type="entry name" value="HNH_nuc"/>
</dbReference>
<gene>
    <name evidence="1" type="ORF">D7V93_29485</name>
</gene>
<organism evidence="1 2">
    <name type="scientific">Corallococcus llansteffanensis</name>
    <dbReference type="NCBI Taxonomy" id="2316731"/>
    <lineage>
        <taxon>Bacteria</taxon>
        <taxon>Pseudomonadati</taxon>
        <taxon>Myxococcota</taxon>
        <taxon>Myxococcia</taxon>
        <taxon>Myxococcales</taxon>
        <taxon>Cystobacterineae</taxon>
        <taxon>Myxococcaceae</taxon>
        <taxon>Corallococcus</taxon>
    </lineage>
</organism>
<dbReference type="EMBL" id="RAWB01000393">
    <property type="protein sequence ID" value="RKH51255.1"/>
    <property type="molecule type" value="Genomic_DNA"/>
</dbReference>
<dbReference type="Gene3D" id="1.10.30.50">
    <property type="match status" value="1"/>
</dbReference>
<name>A0A3A8PCH6_9BACT</name>